<dbReference type="Proteomes" id="UP000440066">
    <property type="component" value="Unassembled WGS sequence"/>
</dbReference>
<evidence type="ECO:0000259" key="3">
    <source>
        <dbReference type="PROSITE" id="PS50893"/>
    </source>
</evidence>
<dbReference type="PANTHER" id="PTHR42798">
    <property type="entry name" value="LIPOPROTEIN-RELEASING SYSTEM ATP-BINDING PROTEIN LOLD"/>
    <property type="match status" value="1"/>
</dbReference>
<dbReference type="GO" id="GO:0016887">
    <property type="term" value="F:ATP hydrolysis activity"/>
    <property type="evidence" value="ECO:0007669"/>
    <property type="project" value="InterPro"/>
</dbReference>
<dbReference type="EMBL" id="WJQT01000026">
    <property type="protein sequence ID" value="MRJ48315.1"/>
    <property type="molecule type" value="Genomic_DNA"/>
</dbReference>
<dbReference type="InterPro" id="IPR003593">
    <property type="entry name" value="AAA+_ATPase"/>
</dbReference>
<dbReference type="Proteomes" id="UP000469870">
    <property type="component" value="Unassembled WGS sequence"/>
</dbReference>
<sequence>MIELENISKAFLDKTLFNNFSYTFVSGQSYALIGPSGCGKSTLLNIIGKLEMVDQGKVVVNDSLLTQIKEKDYFKSYISYLFQNYGLIENKTIKDNLELSFIGKNLTSREKQIKVEESLKQVNLNLNTNRKVFTLSGGESQRVAIAKTILKDTPIILADEPTASLDEKNSTEIMDLILSLQQNKLIIIATHDPAVFNRVDHVIAL</sequence>
<comment type="caution">
    <text evidence="5">The sequence shown here is derived from an EMBL/GenBank/DDBJ whole genome shotgun (WGS) entry which is preliminary data.</text>
</comment>
<dbReference type="PROSITE" id="PS00211">
    <property type="entry name" value="ABC_TRANSPORTER_1"/>
    <property type="match status" value="1"/>
</dbReference>
<dbReference type="SMART" id="SM00382">
    <property type="entry name" value="AAA"/>
    <property type="match status" value="1"/>
</dbReference>
<feature type="domain" description="ABC transporter" evidence="3">
    <location>
        <begin position="2"/>
        <end position="205"/>
    </location>
</feature>
<dbReference type="PROSITE" id="PS50893">
    <property type="entry name" value="ABC_TRANSPORTER_2"/>
    <property type="match status" value="1"/>
</dbReference>
<proteinExistence type="predicted"/>
<dbReference type="InterPro" id="IPR003439">
    <property type="entry name" value="ABC_transporter-like_ATP-bd"/>
</dbReference>
<name>A0A6I2GG05_9LACT</name>
<gene>
    <name evidence="6" type="ORF">GF867_12230</name>
    <name evidence="5" type="ORF">GIY09_02365</name>
    <name evidence="4" type="ORF">GIY11_00460</name>
</gene>
<keyword evidence="7" id="KW-1185">Reference proteome</keyword>
<evidence type="ECO:0000256" key="2">
    <source>
        <dbReference type="ARBA" id="ARBA00022840"/>
    </source>
</evidence>
<evidence type="ECO:0000313" key="4">
    <source>
        <dbReference type="EMBL" id="MRI80504.1"/>
    </source>
</evidence>
<keyword evidence="2 5" id="KW-0067">ATP-binding</keyword>
<dbReference type="GO" id="GO:0005524">
    <property type="term" value="F:ATP binding"/>
    <property type="evidence" value="ECO:0007669"/>
    <property type="project" value="UniProtKB-KW"/>
</dbReference>
<organism evidence="5 7">
    <name type="scientific">Fundicoccus ignavus</name>
    <dbReference type="NCBI Taxonomy" id="2664442"/>
    <lineage>
        <taxon>Bacteria</taxon>
        <taxon>Bacillati</taxon>
        <taxon>Bacillota</taxon>
        <taxon>Bacilli</taxon>
        <taxon>Lactobacillales</taxon>
        <taxon>Aerococcaceae</taxon>
        <taxon>Fundicoccus</taxon>
    </lineage>
</organism>
<accession>A0A6I2GG05</accession>
<dbReference type="PANTHER" id="PTHR42798:SF4">
    <property type="entry name" value="ABC TRANSPORTER DOMAIN-CONTAINING PROTEIN"/>
    <property type="match status" value="1"/>
</dbReference>
<dbReference type="Proteomes" id="UP000430975">
    <property type="component" value="Unassembled WGS sequence"/>
</dbReference>
<dbReference type="Gene3D" id="3.40.50.300">
    <property type="entry name" value="P-loop containing nucleotide triphosphate hydrolases"/>
    <property type="match status" value="1"/>
</dbReference>
<evidence type="ECO:0000313" key="8">
    <source>
        <dbReference type="Proteomes" id="UP000440066"/>
    </source>
</evidence>
<dbReference type="InterPro" id="IPR017871">
    <property type="entry name" value="ABC_transporter-like_CS"/>
</dbReference>
<dbReference type="InterPro" id="IPR027417">
    <property type="entry name" value="P-loop_NTPase"/>
</dbReference>
<evidence type="ECO:0000313" key="5">
    <source>
        <dbReference type="EMBL" id="MRI84742.1"/>
    </source>
</evidence>
<reference evidence="7 9" key="2">
    <citation type="submission" date="2019-11" db="EMBL/GenBank/DDBJ databases">
        <title>Characterisation of Fundicoccus ignavus gen. nov. sp. nov., a novel genus of the family Aerococcaceae isolated from bulk tank milk.</title>
        <authorList>
            <person name="Siebert A."/>
            <person name="Huptas C."/>
            <person name="Wenning M."/>
            <person name="Scherer S."/>
            <person name="Doll E.V."/>
        </authorList>
    </citation>
    <scope>NUCLEOTIDE SEQUENCE [LARGE SCALE GENOMIC DNA]</scope>
    <source>
        <strain evidence="4 9">DSM 109653</strain>
        <strain evidence="5 7">WS4759</strain>
    </source>
</reference>
<keyword evidence="1" id="KW-0547">Nucleotide-binding</keyword>
<dbReference type="SUPFAM" id="SSF52540">
    <property type="entry name" value="P-loop containing nucleoside triphosphate hydrolases"/>
    <property type="match status" value="1"/>
</dbReference>
<reference evidence="6 8" key="1">
    <citation type="submission" date="2019-11" db="EMBL/GenBank/DDBJ databases">
        <title>Characterisation of Fundicoccus ignavus gen. nov. sp. nov., a novel genus of the family Aerococcaceae from bulk tank milk.</title>
        <authorList>
            <person name="Siebert A."/>
            <person name="Huptas C."/>
            <person name="Wenning M."/>
            <person name="Scherer S."/>
            <person name="Doll E.V."/>
        </authorList>
    </citation>
    <scope>NUCLEOTIDE SEQUENCE [LARGE SCALE GENOMIC DNA]</scope>
    <source>
        <strain evidence="6 8">DSM 109652</strain>
    </source>
</reference>
<evidence type="ECO:0000256" key="1">
    <source>
        <dbReference type="ARBA" id="ARBA00022741"/>
    </source>
</evidence>
<evidence type="ECO:0000313" key="9">
    <source>
        <dbReference type="Proteomes" id="UP000469870"/>
    </source>
</evidence>
<dbReference type="Pfam" id="PF00005">
    <property type="entry name" value="ABC_tran"/>
    <property type="match status" value="1"/>
</dbReference>
<dbReference type="RefSeq" id="WP_153833367.1">
    <property type="nucleotide sequence ID" value="NZ_WJQR01000001.1"/>
</dbReference>
<evidence type="ECO:0000313" key="6">
    <source>
        <dbReference type="EMBL" id="MRJ48315.1"/>
    </source>
</evidence>
<dbReference type="EMBL" id="WJQS01000002">
    <property type="protein sequence ID" value="MRI84742.1"/>
    <property type="molecule type" value="Genomic_DNA"/>
</dbReference>
<protein>
    <submittedName>
        <fullName evidence="5">ATP-binding cassette domain-containing protein</fullName>
    </submittedName>
</protein>
<dbReference type="EMBL" id="WJQR01000001">
    <property type="protein sequence ID" value="MRI80504.1"/>
    <property type="molecule type" value="Genomic_DNA"/>
</dbReference>
<evidence type="ECO:0000313" key="7">
    <source>
        <dbReference type="Proteomes" id="UP000430975"/>
    </source>
</evidence>
<dbReference type="AlphaFoldDB" id="A0A6I2GG05"/>